<proteinExistence type="predicted"/>
<evidence type="ECO:0000313" key="1">
    <source>
        <dbReference type="EMBL" id="MBX64348.1"/>
    </source>
</evidence>
<dbReference type="EMBL" id="GGEC01083864">
    <property type="protein sequence ID" value="MBX64348.1"/>
    <property type="molecule type" value="Transcribed_RNA"/>
</dbReference>
<reference evidence="1" key="1">
    <citation type="submission" date="2018-02" db="EMBL/GenBank/DDBJ databases">
        <title>Rhizophora mucronata_Transcriptome.</title>
        <authorList>
            <person name="Meera S.P."/>
            <person name="Sreeshan A."/>
            <person name="Augustine A."/>
        </authorList>
    </citation>
    <scope>NUCLEOTIDE SEQUENCE</scope>
    <source>
        <tissue evidence="1">Leaf</tissue>
    </source>
</reference>
<name>A0A2P2QBG7_RHIMU</name>
<protein>
    <submittedName>
        <fullName evidence="1">Uncharacterized protein</fullName>
    </submittedName>
</protein>
<sequence length="17" mass="1847">MTIKPLELIVFGDRAGS</sequence>
<dbReference type="AlphaFoldDB" id="A0A2P2QBG7"/>
<accession>A0A2P2QBG7</accession>
<organism evidence="1">
    <name type="scientific">Rhizophora mucronata</name>
    <name type="common">Asiatic mangrove</name>
    <dbReference type="NCBI Taxonomy" id="61149"/>
    <lineage>
        <taxon>Eukaryota</taxon>
        <taxon>Viridiplantae</taxon>
        <taxon>Streptophyta</taxon>
        <taxon>Embryophyta</taxon>
        <taxon>Tracheophyta</taxon>
        <taxon>Spermatophyta</taxon>
        <taxon>Magnoliopsida</taxon>
        <taxon>eudicotyledons</taxon>
        <taxon>Gunneridae</taxon>
        <taxon>Pentapetalae</taxon>
        <taxon>rosids</taxon>
        <taxon>fabids</taxon>
        <taxon>Malpighiales</taxon>
        <taxon>Rhizophoraceae</taxon>
        <taxon>Rhizophora</taxon>
    </lineage>
</organism>